<keyword evidence="4" id="KW-0472">Membrane</keyword>
<dbReference type="RefSeq" id="WP_017400494.1">
    <property type="nucleotide sequence ID" value="NZ_CP139248.1"/>
</dbReference>
<dbReference type="GO" id="GO:0044096">
    <property type="term" value="C:type IV pilus"/>
    <property type="evidence" value="ECO:0007669"/>
    <property type="project" value="TreeGrafter"/>
</dbReference>
<keyword evidence="4" id="KW-1133">Transmembrane helix</keyword>
<evidence type="ECO:0000313" key="6">
    <source>
        <dbReference type="Proteomes" id="UP000195162"/>
    </source>
</evidence>
<protein>
    <submittedName>
        <fullName evidence="5">Prepilin-type cleavage/methylation domain-containing protein</fullName>
    </submittedName>
</protein>
<evidence type="ECO:0000256" key="4">
    <source>
        <dbReference type="SAM" id="Phobius"/>
    </source>
</evidence>
<dbReference type="PROSITE" id="PS00409">
    <property type="entry name" value="PROKAR_NTER_METHYL"/>
    <property type="match status" value="1"/>
</dbReference>
<sequence>MNAQKGFTLIELMIVVAIIGILAAIAIPQYQNYIARSQVTEAINLSAALKTNVNETYGQIGTLAGIDSSSHGIPAATEVKGKYVNNVAVDEGVITATFASTGVSKGLQSKTLILTPTADSSNNLTWTCTSTGSTKIEQKYLPNTCTAS</sequence>
<dbReference type="NCBIfam" id="TIGR02532">
    <property type="entry name" value="IV_pilin_GFxxxE"/>
    <property type="match status" value="1"/>
</dbReference>
<dbReference type="SUPFAM" id="SSF54523">
    <property type="entry name" value="Pili subunits"/>
    <property type="match status" value="1"/>
</dbReference>
<dbReference type="Pfam" id="PF00114">
    <property type="entry name" value="Pilin"/>
    <property type="match status" value="1"/>
</dbReference>
<evidence type="ECO:0000256" key="2">
    <source>
        <dbReference type="ARBA" id="ARBA00022481"/>
    </source>
</evidence>
<dbReference type="Proteomes" id="UP000195162">
    <property type="component" value="Unassembled WGS sequence"/>
</dbReference>
<dbReference type="GO" id="GO:0043107">
    <property type="term" value="P:type IV pilus-dependent motility"/>
    <property type="evidence" value="ECO:0007669"/>
    <property type="project" value="TreeGrafter"/>
</dbReference>
<dbReference type="InterPro" id="IPR045584">
    <property type="entry name" value="Pilin-like"/>
</dbReference>
<comment type="caution">
    <text evidence="5">The sequence shown here is derived from an EMBL/GenBank/DDBJ whole genome shotgun (WGS) entry which is preliminary data.</text>
</comment>
<proteinExistence type="inferred from homology"/>
<dbReference type="AlphaFoldDB" id="A0A242U583"/>
<name>A0A242U583_ACIPI</name>
<keyword evidence="3" id="KW-0281">Fimbrium</keyword>
<dbReference type="InterPro" id="IPR012902">
    <property type="entry name" value="N_methyl_site"/>
</dbReference>
<dbReference type="Gene3D" id="3.30.700.10">
    <property type="entry name" value="Glycoprotein, Type 4 Pilin"/>
    <property type="match status" value="1"/>
</dbReference>
<dbReference type="InterPro" id="IPR001082">
    <property type="entry name" value="Pilin"/>
</dbReference>
<evidence type="ECO:0000256" key="3">
    <source>
        <dbReference type="RuleBase" id="RU000389"/>
    </source>
</evidence>
<accession>A0A242U583</accession>
<reference evidence="5 6" key="1">
    <citation type="submission" date="2017-05" db="EMBL/GenBank/DDBJ databases">
        <authorList>
            <person name="Song R."/>
            <person name="Chenine A.L."/>
            <person name="Ruprecht R.M."/>
        </authorList>
    </citation>
    <scope>NUCLEOTIDE SEQUENCE [LARGE SCALE GENOMIC DNA]</scope>
    <source>
        <strain evidence="5 6">ARLG1955</strain>
    </source>
</reference>
<evidence type="ECO:0000256" key="1">
    <source>
        <dbReference type="ARBA" id="ARBA00005233"/>
    </source>
</evidence>
<dbReference type="Pfam" id="PF07963">
    <property type="entry name" value="N_methyl"/>
    <property type="match status" value="1"/>
</dbReference>
<dbReference type="PANTHER" id="PTHR30093">
    <property type="entry name" value="GENERAL SECRETION PATHWAY PROTEIN G"/>
    <property type="match status" value="1"/>
</dbReference>
<dbReference type="PANTHER" id="PTHR30093:SF34">
    <property type="entry name" value="PREPILIN PEPTIDASE-DEPENDENT PROTEIN D"/>
    <property type="match status" value="1"/>
</dbReference>
<gene>
    <name evidence="5" type="ORF">CAT59_10110</name>
</gene>
<feature type="transmembrane region" description="Helical" evidence="4">
    <location>
        <begin position="6"/>
        <end position="27"/>
    </location>
</feature>
<dbReference type="EMBL" id="NGIR01000024">
    <property type="protein sequence ID" value="OTU27970.1"/>
    <property type="molecule type" value="Genomic_DNA"/>
</dbReference>
<evidence type="ECO:0000313" key="5">
    <source>
        <dbReference type="EMBL" id="OTU27970.1"/>
    </source>
</evidence>
<organism evidence="5 6">
    <name type="scientific">Acinetobacter pittii</name>
    <name type="common">Acinetobacter genomosp. 3</name>
    <dbReference type="NCBI Taxonomy" id="48296"/>
    <lineage>
        <taxon>Bacteria</taxon>
        <taxon>Pseudomonadati</taxon>
        <taxon>Pseudomonadota</taxon>
        <taxon>Gammaproteobacteria</taxon>
        <taxon>Moraxellales</taxon>
        <taxon>Moraxellaceae</taxon>
        <taxon>Acinetobacter</taxon>
        <taxon>Acinetobacter calcoaceticus/baumannii complex</taxon>
    </lineage>
</organism>
<keyword evidence="2" id="KW-0488">Methylation</keyword>
<dbReference type="GO" id="GO:0007155">
    <property type="term" value="P:cell adhesion"/>
    <property type="evidence" value="ECO:0007669"/>
    <property type="project" value="InterPro"/>
</dbReference>
<comment type="similarity">
    <text evidence="1 3">Belongs to the N-Me-Phe pilin family.</text>
</comment>
<keyword evidence="4" id="KW-0812">Transmembrane</keyword>